<feature type="coiled-coil region" evidence="5">
    <location>
        <begin position="2419"/>
        <end position="2470"/>
    </location>
</feature>
<feature type="compositionally biased region" description="Basic and acidic residues" evidence="6">
    <location>
        <begin position="4053"/>
        <end position="4071"/>
    </location>
</feature>
<feature type="compositionally biased region" description="Basic and acidic residues" evidence="6">
    <location>
        <begin position="3541"/>
        <end position="3553"/>
    </location>
</feature>
<sequence>MIVVQDYEEEKSSPQPQMHPSVQVKDSQSFEVKSQNVVHAETKMYIEHHVESQVSLPQPVTQQQTETQWQVQGPVASQPSQNLQQAESQVHNEQQIATQPYVHIQQQEKTQLAKQQNVQPQVPIQSQPQGQLETQTQQVPKQQRKVKKSQAHLQNRPWLQQRSQLENVTQKPAPQLVPQSQLGPEDKCQLNSQTPLQHIVAVSSPEAQGPAQSATQSKSIVESDEKDLKPAQPLVVTQKLPQTVPAVPAQSVTQKQTQQPVTVPIHQQILNQPQPFLSTQAQAQQPQATAPIKQQMQPQIVTPQQPQVMIQKQAQSQSMTPMQPQVMAQWQPQQTIAQPQPAVPQPQIFSVAQTMPQGTSRPAQQYPASHFQPQIMMQGQQSPHGVAQAQSQQPTMHNPTIISPQPKGASTIQPRIISMPQPQMPLQSQTQTQVKAQGSAPLIFQPQGQPQWYQPGDVTQTYPNVQGPISVADQMQHLAHFQTHPQPPSIPPAQPQQWSPIRPGIENQTYPTVQVPGQVVQPQSQMSVYPKIQPQSQPQQWPSAIPESPCGQSQIRPQGPAQHVVTSHHWRPVSPVYPGAETQGPKGPLPQSQYQALPRPPSTQRQWGPVRPEHQFQVSSQTMLHGVFQPEAPWNHPPAQAPIRPQSPQQPQQRQQKWSSSRIEAPSETLIQSQAPQAELQSQDQIPQQQSAPLVKQLALAQAPPQAYTEAYIKAQALVRNRFEEAKHCLQEHIIEAISVFKDKRMTDEQASVKEETLRTLDSELLEEFLRAVEGMEAFCTPSELRDMEFFTQSVRTQWKAVRVQISEFLKQLRFELTRLHFNHVVETCEINFKREKLNLRPVSISESKEEACLSAEGSLAEAGQQLEALKELCDTLSPEDAHRLAQAQLRECERQLAAIQQQFGGDRDTSPPDTGLQREQTKEQLTQKAPTVPPPPEKPKQVIVLEAVTPVSPQPPRTVEKREIVKQMSTEEDRYRSSRFALQAQLNRNEQCMLGDHTSESVTPTDLQKRLRELKSLWDETESLWKEYEALSMQCVQYNERGVEQDRMELTVRWREQRSQLQGRVDSLGAALELMDSIKLKISEIAERLDNFIKEPKDIKGYTLANPAILRDVKDLDESIQSEMDRLSQFDSEPSHLDLRDRSPLTQVVLNHRSSLDRLRQQVRKSDAAARALDRFLMSLRTVELDVSSVQSAPSNDAVILQDSRSKLALIRKGVSSLKDKAPQLDQLLGGAQLKVTQDGRPVSCLDMVGVLVHRVEEADDRVMIRQNELQKEQQNQSLGLRRKTMQAELRKVQVAAEKQGLKDPTMPAVQHRMQALCDLESQLNSLRPEYQSIKKALPEVSPQKEHPDPANEELEFLWEETERAVSDRQEQCTVLTELLKKFQSCRSYLGNTLQRAEQTINEQASYMGKDNLQRLLAKVVAIKDDLNSLGPKMEEFRSVCRQLQSQLKKIPDCSETPFEMEADALVDSWLDVSEKTDSYMDNLRGGLELWEKQLVLGGEVDSWTSTKLIIFSESHPFSSETEVVSMRNEIQCQEDKLEHFHRKLLEIKELLQSKESPLELQVMETNLRKKMEQVKELFSDCTEVFQELLTVKAHLIEKIDTYQSSVNNICSSVDMISSEDRTELDAHLQDLCEQLLDQEGQAESLMKEINLMSSITGSEALEELTNHTKRLKDCIVETRELIRQKKEQWEKSFLQTMKEEFESFEEWLQDEQLAVNECFENPERKQDVETSMQRLTSFLASKEGEQRLAQLKERFERGGQAKLPTEAQALLSTWHQEQEGELATLRAHCQGRHKQLDDILHNLNSLQEEHNHLKDWLQQREQVPEQREKLRQIQEDFLKESGRVEAFNGLLSAVRMRGLRGDPLLRDTETLIDRYHSLGILFENQVQILKTLDGQIETFQTNAEQIRAWIRNLKQELEYLGTDTPTQEKHINTQAVLNLSPEGEAKLVALKEECDALCSYEILEDTRRQELIHTHGNIEDEWKRVLDMAQQLKHQAERQDTLNMELEDLKDQEESIQSWVREQLQMLQSLGKDLQPHEKLNKVQAVIDLGDEADSRLASLQRQGQHLCSYKELENERRSHIHQTQSAVEEEWRKVLQLAQELKNQVKHEESLYRELQTFCDQGEDTQSWIRHLRETLDSLHVASSIQERLNGVEALLAHRSEGDYKLSDLKMKGENLCSCEDLEEDKRQTIQHTLQNVQQEWMGVLMQAQELKNQSDLEDSLSKDLQDLQEVEENTQSWLKQQHLKTELLGQETQLQERMHGAHAILNSESEGDYKLANLRRKAEDLCSREGLEEKRKQEIQLNLRSIEEEWKNVLASAQELKNQAELQDSLARELQNVYTQEASTWTWVKNQKDGLDSLGKSTHGTQEQIEERLSKAQAILSLHSEGNSKITALKWTIDHLFNRQDLDEDARHPLIKKMKNLEEEWKTTLQQAQELHSLLKSVRERLVSCQCQKDQLQSRLEQVKQQTAALPRHFPWPGLGDRRQTLEQAKSLLDRTRALTPSLSAVRALGREMSQLTHDSSWIDPSWATIEECIPELIKDLTELCVNLKEEIRRERVCAQLVEQHTVAQDWLREQVKGFGALPTERHGLQSSVNTLKALLQTIDREKREMKDLVAVKDSLMDLCTPGGCDALTLEVSHLHDLCVASEKEIRERLSVCEARLSDIDLKLAGRAQILREQAESLLNELCAQDHSLGFLVGSQNVSQLQENWHSFKTFERDLESLECRVRDLGQALRIVPPEEEPPSDVLSIVDTVTQQYCSLRLKLSEMQNDCADSTVQCVRQALQNIQAWNQTHANPSCSSATSMQAAIEEGVRLCKGLQVVLSHKELLRGCLGPDLADKLERDRAKALNEADTHMNDLKQELKNLEEKVKQEAQRLSLEAQSIQLDSQVSAVTPSTKDPEHSEFVSSSSFITESFEMTDDSEQAKVQPSEYLDSKIPLCVISETSTETEIHAPRKSLPILKTDTEQTEVKTTVPLTTEMLPEPTARVYESAVSTSSHGANETKSENFVSVALETKSDNDEIANEKMPVSSSAAVYSYETTVQDTDLELHSTESLSTEGQESQLSIVVVSSVTGRVEVENSEAVTAEPEKEEEDSYISHSQGEPCGEGEAQTKKVAAFILNLDTVGTDSAETYSHTSTDDATVKAASTSSILNEKTLGKQEHETMAPLEAGISEVAIEPISIQSSLYEPSMVNVLEISSAIEPEQSQLNETDTNGQVQTTGGPPAEEHSSGDDAARGIGTFTWNNGSNAAIAERERNWTTNNGLHVIQCGSIILDFPEGVEMQRRHACEATLSREPSEAQVQGSERMEMEYEAKSDKTETGVLASTNRPLEASASEPADTNLNLLTREVGVMHVDVEEETKTTPSDDKTQLIKTNPKLKPPIKQQNEVETEVQTNKMHVSTRVEEKPEGEEAIGVVLGKETKTQSSGKAQSKEIEPKLTPPVKFPIDWDTEAQPKIINVSLTQEEKPEVVIADVIVEEEINKTPSGEKAQLMESEPKMMPPVRQRNDSKTDAQSNNVDVLTQKEKAEGEEAIDIIVEEETKTTSSDDKGQSVEAEPELTLSIMQRSDHKTDVQSEKVDVSSEEKTECEEALYVIKEWNDWDTEGQSESINVSLTPEEKHEVGDTADVIVEEETNKAPSDEKAHSIEAEPKPTPPARQRNEKKIAVQSNKVNISTTSEKKPEGAEATSVIVEDEIKTLLDDKAQCLEGEPILTPPAREQNKGETDVQSNKVKMSTTSEKEPVDTMHIPEEEVTKKTLVNKRQFIEAEPKPTLPVRRQNDGETEVQLDKVDVTPTPPTRRHKCDRLFLNIESQIEGEVLPTPPSRRRREKMGRERFSLDLESQPTPPARRRKEKEDSRLSLDLETQPTPPARRHKEKEDIRLSLDLETQPTPPARRRKEKEDRRLSLDLETQPTPPARRRKEKEDSRLSLDLETQPTPPARRRKEKEDRRLSLDLETQPTPPARRREEKEDSRLSLDLETQPTPPARRRKEKEDSRLSLDLETQPTPPARRRKEKGEDQGLSVDLAPQPTPPSRRCKDKPENDTLFYSAEIGKSDNEQTVEHKDKEEHTVKPTSPVRRKISQVESDVAVCKNQEEKGTFVKPTLPTRRKDSKVEKEIVTAASNIKEDMSLYNPTPPLRQKDSQVETEMVSTTPECLPALPTPPTSQKKDQIEAERAPLAPEEPQVIPTPTTSDKETSDNENISKFVRLEVKADVEAITKQEDKNEYDTKSLVGQEQQEEGQDPESISVINQTENISEMQTQDQDMEVSPQVGLMPEITESPAEEEGEPEGPTMKDIFMEIKKMTEKGSKSVLMEGMPHESTKKLLDTSSTDLEARLKRLVFHLLDLRTCPAALNSTDMAKQLEEAEECRRCAQRQVSMLSRQDQANGDIDSGTNGTVHDPEGMQQLSAQWSAALWDAASSVHSKEAQLQMVADFDRQTQKIKAILERLKIEHAALRFSPAVSSFAEEERLLSFLRNMEQEKTALGELTQTHAKLSPYLSVPQRQAAEIQQNNLQSQWRALAKDAEIGLYKVKAYAKEIGSLIQEVSALKDHLENIQKTLDASKTSPVLWDSKRAQEIMTLNADLTFTHQQCLYLQQTSEALAKEFQFKAETSSIVQDLQHIKDQQAQMGENLAAATPSSSNPTLSKIVKVMTDALAWAKQTECDVIGRQKKVSLLPEEVHRQIKNLKKSQSEMSSKQTQLKALVEEVTELICELDEADVSMVTSSLNILENLSKSTAGKLAEAVREMESGLQTREKMSEQIADIDSWVVVHRQRVALRKEDYQSLSVADLDRRLRQIQDTLGEAEKQSAVTEALLMKSRDIASELSVSENTQLYEKLTSLQEDIKSIVLYEKACCQKVMDVMQCQESSQRKVSSLENSLRQMLVDVKRHRFPVTKDTLSVIEPFKQMIMERKSQVEQVSLCSEDKRRELLGVITELYHKMIDLELKSQAHERYLSFSRCIDDVKEEMETQIPRTKDESISKEERYRACQALLIQINLIKLLCEETMDELEEILADLYPSQISTEQARFKQILESLKTSELAVNNNLQILEWDLLKHIHYPSEKRVLKQFLKDTNVELKRPCSIEPKEAVIEKQLRRCLVLRKNVESRMRVLEFLEKKIGAQPPQDSKQLTCLKDMVLEKCDQRMMSLSKAKELLKNYTKAVIDTIRFLQRAALVLLPSICSARSCSERLKDTQHALLTLDTEFQSLVSQLQAQTPQHPCFKPQQIEFLHTQVLGELLVRLSTLKAQAQIHVESLKRCVECQKHFRKCYKKLCQQVRDLETLLLKCASKKITSHKDCKDQQQKLKALVEEVAILPGKLENLREWCSLYGCRANREDAVSAIWAQVAKLQRCANDLQTRSEHLEAEWSSVTRSVEQAATVLEQMDAELPDSSRENLTGDELQDLLLFWSQYQDRLDCEQRALSALELRAARLLGVPPNLEQAPPIELCQELQALQEHYHSLKERSSQGLRTVRTEVEERERVQEQLEGVREWLESANSHLAVLEHEPSKKQLQEVHSQLCTQKAVLQRISESLKMMCSDKNTSVPEEIEGLLQEVSQSLQEVEEQVKTAVEKSGPLHRLGAKISEVKAGLGSVQSWLEQKSLNFTEAESTQKRVWDELDCLHTCLTAVEVELQDVNELHLDERRLLLDSLANTQQTHTRLTKQAEQRTTFLSKVRDWLQEREEMVKASQSWISEAQSWLTTQCTYTTARCLDSHVNALQMVLDDSAQMRRTLQGFSSVLTEMGSVFDVSPLEEELSNADRRVADMQHSLLGPLSQLEHAAAEVDAIETEVKVMEKDVAKIKSTFTTKEDISQDCLKSTKDRIDLMKRTVAEIQNCKDGLCLPDKAENTLLVFKKAELLQKQLLELEQLALEYSIEVQETSVPPLCATPLNAPALSVPPTIAEEDTQESGQIKIVHVEEDGLKKSGAALMTVEQSTPEQRLTWISERRSHTPTETQQEPEEEEELFDKPGDGEEDASDEDDEDYEDSIKNEDEEARGRSPTSLNSEGSSSVSVEDSVSADVVSSTEQILEKAEATYSKVEADTSLASGTGVSEALSETDASVESQSLPADMVTNTSSVTEISTSPSRSQQWCLVS</sequence>
<feature type="compositionally biased region" description="Low complexity" evidence="6">
    <location>
        <begin position="57"/>
        <end position="72"/>
    </location>
</feature>
<evidence type="ECO:0008006" key="9">
    <source>
        <dbReference type="Google" id="ProtNLM"/>
    </source>
</evidence>
<feature type="region of interest" description="Disordered" evidence="6">
    <location>
        <begin position="3384"/>
        <end position="3411"/>
    </location>
</feature>
<feature type="compositionally biased region" description="Polar residues" evidence="6">
    <location>
        <begin position="210"/>
        <end position="220"/>
    </location>
</feature>
<keyword evidence="5" id="KW-0175">Coiled coil</keyword>
<name>A0A9J8DLR5_CYPCA</name>
<dbReference type="SUPFAM" id="SSF46966">
    <property type="entry name" value="Spectrin repeat"/>
    <property type="match status" value="2"/>
</dbReference>
<feature type="region of interest" description="Disordered" evidence="6">
    <location>
        <begin position="3764"/>
        <end position="3803"/>
    </location>
</feature>
<accession>A0A9J8DLR5</accession>
<reference evidence="7" key="2">
    <citation type="submission" date="2025-09" db="UniProtKB">
        <authorList>
            <consortium name="Ensembl"/>
        </authorList>
    </citation>
    <scope>IDENTIFICATION</scope>
</reference>
<keyword evidence="2" id="KW-0597">Phosphoprotein</keyword>
<evidence type="ECO:0000256" key="6">
    <source>
        <dbReference type="SAM" id="MobiDB-lite"/>
    </source>
</evidence>
<feature type="compositionally biased region" description="Low complexity" evidence="6">
    <location>
        <begin position="529"/>
        <end position="546"/>
    </location>
</feature>
<feature type="compositionally biased region" description="Polar residues" evidence="6">
    <location>
        <begin position="75"/>
        <end position="98"/>
    </location>
</feature>
<feature type="region of interest" description="Disordered" evidence="6">
    <location>
        <begin position="3207"/>
        <end position="3244"/>
    </location>
</feature>
<feature type="region of interest" description="Disordered" evidence="6">
    <location>
        <begin position="53"/>
        <end position="99"/>
    </location>
</feature>
<feature type="region of interest" description="Disordered" evidence="6">
    <location>
        <begin position="529"/>
        <end position="611"/>
    </location>
</feature>
<dbReference type="PANTHER" id="PTHR14514">
    <property type="entry name" value="PKA ANCHORING PROTEIN"/>
    <property type="match status" value="1"/>
</dbReference>
<evidence type="ECO:0000256" key="1">
    <source>
        <dbReference type="ARBA" id="ARBA00004308"/>
    </source>
</evidence>
<feature type="region of interest" description="Disordered" evidence="6">
    <location>
        <begin position="3815"/>
        <end position="4080"/>
    </location>
</feature>
<feature type="coiled-coil region" evidence="5">
    <location>
        <begin position="2307"/>
        <end position="2341"/>
    </location>
</feature>
<proteinExistence type="predicted"/>
<dbReference type="Gene3D" id="1.20.58.60">
    <property type="match status" value="3"/>
</dbReference>
<evidence type="ECO:0000313" key="8">
    <source>
        <dbReference type="Proteomes" id="UP001108240"/>
    </source>
</evidence>
<comment type="subcellular location">
    <subcellularLocation>
        <location evidence="1">Endomembrane system</location>
    </subcellularLocation>
</comment>
<feature type="region of interest" description="Disordered" evidence="6">
    <location>
        <begin position="903"/>
        <end position="940"/>
    </location>
</feature>
<evidence type="ECO:0000256" key="2">
    <source>
        <dbReference type="ARBA" id="ARBA00022553"/>
    </source>
</evidence>
<feature type="region of interest" description="Disordered" evidence="6">
    <location>
        <begin position="204"/>
        <end position="228"/>
    </location>
</feature>
<feature type="region of interest" description="Disordered" evidence="6">
    <location>
        <begin position="3632"/>
        <end position="3689"/>
    </location>
</feature>
<feature type="compositionally biased region" description="Polar residues" evidence="6">
    <location>
        <begin position="151"/>
        <end position="182"/>
    </location>
</feature>
<feature type="compositionally biased region" description="Polar residues" evidence="6">
    <location>
        <begin position="6056"/>
        <end position="6093"/>
    </location>
</feature>
<dbReference type="GeneTree" id="ENSGT00940000154656"/>
<feature type="compositionally biased region" description="Polar residues" evidence="6">
    <location>
        <begin position="3668"/>
        <end position="3678"/>
    </location>
</feature>
<feature type="compositionally biased region" description="Acidic residues" evidence="6">
    <location>
        <begin position="5970"/>
        <end position="5983"/>
    </location>
</feature>
<dbReference type="Ensembl" id="ENSCCRT00000155447.1">
    <property type="protein sequence ID" value="ENSCCRP00000181166.1"/>
    <property type="gene ID" value="ENSCCRG00000065687.1"/>
</dbReference>
<keyword evidence="8" id="KW-1185">Reference proteome</keyword>
<feature type="region of interest" description="Disordered" evidence="6">
    <location>
        <begin position="3486"/>
        <end position="3588"/>
    </location>
</feature>
<evidence type="ECO:0000256" key="3">
    <source>
        <dbReference type="ARBA" id="ARBA00022737"/>
    </source>
</evidence>
<feature type="region of interest" description="Disordered" evidence="6">
    <location>
        <begin position="3085"/>
        <end position="3110"/>
    </location>
</feature>
<feature type="compositionally biased region" description="Basic and acidic residues" evidence="6">
    <location>
        <begin position="4167"/>
        <end position="4176"/>
    </location>
</feature>
<reference evidence="7" key="1">
    <citation type="submission" date="2025-08" db="UniProtKB">
        <authorList>
            <consortium name="Ensembl"/>
        </authorList>
    </citation>
    <scope>IDENTIFICATION</scope>
</reference>
<feature type="compositionally biased region" description="Low complexity" evidence="6">
    <location>
        <begin position="112"/>
        <end position="141"/>
    </location>
</feature>
<organism evidence="7 8">
    <name type="scientific">Cyprinus carpio carpio</name>
    <dbReference type="NCBI Taxonomy" id="630221"/>
    <lineage>
        <taxon>Eukaryota</taxon>
        <taxon>Metazoa</taxon>
        <taxon>Chordata</taxon>
        <taxon>Craniata</taxon>
        <taxon>Vertebrata</taxon>
        <taxon>Euteleostomi</taxon>
        <taxon>Actinopterygii</taxon>
        <taxon>Neopterygii</taxon>
        <taxon>Teleostei</taxon>
        <taxon>Ostariophysi</taxon>
        <taxon>Cypriniformes</taxon>
        <taxon>Cyprinidae</taxon>
        <taxon>Cyprininae</taxon>
        <taxon>Cyprinus</taxon>
    </lineage>
</organism>
<keyword evidence="4" id="KW-0472">Membrane</keyword>
<dbReference type="PANTHER" id="PTHR14514:SF4">
    <property type="entry name" value="NESPRIN-2"/>
    <property type="match status" value="1"/>
</dbReference>
<feature type="compositionally biased region" description="Polar residues" evidence="6">
    <location>
        <begin position="13"/>
        <end position="29"/>
    </location>
</feature>
<feature type="region of interest" description="Disordered" evidence="6">
    <location>
        <begin position="112"/>
        <end position="191"/>
    </location>
</feature>
<feature type="compositionally biased region" description="Basic and acidic residues" evidence="6">
    <location>
        <begin position="3635"/>
        <end position="3652"/>
    </location>
</feature>
<feature type="coiled-coil region" evidence="5">
    <location>
        <begin position="1981"/>
        <end position="2014"/>
    </location>
</feature>
<feature type="region of interest" description="Disordered" evidence="6">
    <location>
        <begin position="3710"/>
        <end position="3750"/>
    </location>
</feature>
<feature type="coiled-coil region" evidence="5">
    <location>
        <begin position="2841"/>
        <end position="2890"/>
    </location>
</feature>
<feature type="compositionally biased region" description="Polar residues" evidence="6">
    <location>
        <begin position="3727"/>
        <end position="3738"/>
    </location>
</feature>
<feature type="coiled-coil region" evidence="5">
    <location>
        <begin position="5775"/>
        <end position="5802"/>
    </location>
</feature>
<feature type="region of interest" description="Disordered" evidence="6">
    <location>
        <begin position="629"/>
        <end position="688"/>
    </location>
</feature>
<evidence type="ECO:0000256" key="5">
    <source>
        <dbReference type="SAM" id="Coils"/>
    </source>
</evidence>
<feature type="compositionally biased region" description="Basic and acidic residues" evidence="6">
    <location>
        <begin position="4220"/>
        <end position="4229"/>
    </location>
</feature>
<feature type="compositionally biased region" description="Polar residues" evidence="6">
    <location>
        <begin position="3386"/>
        <end position="3401"/>
    </location>
</feature>
<keyword evidence="3" id="KW-0677">Repeat</keyword>
<feature type="region of interest" description="Disordered" evidence="6">
    <location>
        <begin position="1"/>
        <end position="29"/>
    </location>
</feature>
<evidence type="ECO:0000256" key="4">
    <source>
        <dbReference type="ARBA" id="ARBA00023136"/>
    </source>
</evidence>
<feature type="region of interest" description="Disordered" evidence="6">
    <location>
        <begin position="4127"/>
        <end position="4203"/>
    </location>
</feature>
<evidence type="ECO:0000313" key="7">
    <source>
        <dbReference type="Ensembl" id="ENSCCRP00000181166.1"/>
    </source>
</evidence>
<dbReference type="Proteomes" id="UP001108240">
    <property type="component" value="Unplaced"/>
</dbReference>
<protein>
    <recommendedName>
        <fullName evidence="9">Nesprin-2-like</fullName>
    </recommendedName>
</protein>
<feature type="region of interest" description="Disordered" evidence="6">
    <location>
        <begin position="5928"/>
        <end position="6093"/>
    </location>
</feature>
<feature type="compositionally biased region" description="Basic and acidic residues" evidence="6">
    <location>
        <begin position="3568"/>
        <end position="3587"/>
    </location>
</feature>
<feature type="region of interest" description="Disordered" evidence="6">
    <location>
        <begin position="4220"/>
        <end position="4246"/>
    </location>
</feature>
<feature type="compositionally biased region" description="Polar residues" evidence="6">
    <location>
        <begin position="3207"/>
        <end position="3224"/>
    </location>
</feature>
<feature type="coiled-coil region" evidence="5">
    <location>
        <begin position="2593"/>
        <end position="2620"/>
    </location>
</feature>
<feature type="compositionally biased region" description="Polar residues" evidence="6">
    <location>
        <begin position="669"/>
        <end position="680"/>
    </location>
</feature>
<feature type="compositionally biased region" description="Basic and acidic residues" evidence="6">
    <location>
        <begin position="3739"/>
        <end position="3750"/>
    </location>
</feature>
<feature type="compositionally biased region" description="Basic and acidic residues" evidence="6">
    <location>
        <begin position="3965"/>
        <end position="3977"/>
    </location>
</feature>
<feature type="compositionally biased region" description="Low complexity" evidence="6">
    <location>
        <begin position="641"/>
        <end position="656"/>
    </location>
</feature>
<feature type="compositionally biased region" description="Low complexity" evidence="6">
    <location>
        <begin position="6003"/>
        <end position="6022"/>
    </location>
</feature>
<feature type="compositionally biased region" description="Basic and acidic residues" evidence="6">
    <location>
        <begin position="3228"/>
        <end position="3238"/>
    </location>
</feature>